<feature type="transmembrane region" description="Helical" evidence="1">
    <location>
        <begin position="22"/>
        <end position="41"/>
    </location>
</feature>
<proteinExistence type="predicted"/>
<protein>
    <submittedName>
        <fullName evidence="2">ZIP family zinc transporter</fullName>
    </submittedName>
</protein>
<dbReference type="EMBL" id="SHMP01000004">
    <property type="protein sequence ID" value="RZV11220.1"/>
    <property type="molecule type" value="Genomic_DNA"/>
</dbReference>
<organism evidence="2 3">
    <name type="scientific">Natrinema hispanicum</name>
    <dbReference type="NCBI Taxonomy" id="392421"/>
    <lineage>
        <taxon>Archaea</taxon>
        <taxon>Methanobacteriati</taxon>
        <taxon>Methanobacteriota</taxon>
        <taxon>Stenosarchaea group</taxon>
        <taxon>Halobacteria</taxon>
        <taxon>Halobacteriales</taxon>
        <taxon>Natrialbaceae</taxon>
        <taxon>Natrinema</taxon>
    </lineage>
</organism>
<dbReference type="AlphaFoldDB" id="A0A482YE39"/>
<dbReference type="Proteomes" id="UP000291097">
    <property type="component" value="Unassembled WGS sequence"/>
</dbReference>
<keyword evidence="1" id="KW-1133">Transmembrane helix</keyword>
<sequence length="289" mass="29356">MQTSKLQSITESWHRIRSDSDWIVGGGGLLALIALSGVATLAGVNWKLVAISWTAFAAMAIGAPLGARAVQSEHPLEPIWGYGLASGAMVTSAALFLVPQALGQHGRLGSLGIAIGFLGGYVGHTVGHRFTHLNLPIDSTAAELTVHALSAGAIIGAIYTAMPSLSSILGVALISHKAPAGYAAARRLAAQGRSVVPLLLPAAAVGLVALPVGIVGFAPASTLRGLLFGIAAGVFLHVAVDLLPECTTGSETCPADGDSHLHRDRLRTHAALSATLGGTAVALAWAFVV</sequence>
<feature type="transmembrane region" description="Helical" evidence="1">
    <location>
        <begin position="270"/>
        <end position="288"/>
    </location>
</feature>
<feature type="transmembrane region" description="Helical" evidence="1">
    <location>
        <begin position="110"/>
        <end position="127"/>
    </location>
</feature>
<feature type="transmembrane region" description="Helical" evidence="1">
    <location>
        <begin position="79"/>
        <end position="98"/>
    </location>
</feature>
<evidence type="ECO:0000313" key="3">
    <source>
        <dbReference type="Proteomes" id="UP000291097"/>
    </source>
</evidence>
<comment type="caution">
    <text evidence="2">The sequence shown here is derived from an EMBL/GenBank/DDBJ whole genome shotgun (WGS) entry which is preliminary data.</text>
</comment>
<name>A0A482YE39_9EURY</name>
<gene>
    <name evidence="2" type="ORF">BDK88_2465</name>
</gene>
<evidence type="ECO:0000313" key="2">
    <source>
        <dbReference type="EMBL" id="RZV11220.1"/>
    </source>
</evidence>
<feature type="transmembrane region" description="Helical" evidence="1">
    <location>
        <begin position="195"/>
        <end position="217"/>
    </location>
</feature>
<keyword evidence="1" id="KW-0472">Membrane</keyword>
<evidence type="ECO:0000256" key="1">
    <source>
        <dbReference type="SAM" id="Phobius"/>
    </source>
</evidence>
<accession>A0A482YE39</accession>
<keyword evidence="1" id="KW-0812">Transmembrane</keyword>
<feature type="transmembrane region" description="Helical" evidence="1">
    <location>
        <begin position="48"/>
        <end position="67"/>
    </location>
</feature>
<reference evidence="2 3" key="1">
    <citation type="submission" date="2019-02" db="EMBL/GenBank/DDBJ databases">
        <title>Genomic Encyclopedia of Archaeal and Bacterial Type Strains, Phase II (KMG-II): from individual species to whole genera.</title>
        <authorList>
            <person name="Goeker M."/>
        </authorList>
    </citation>
    <scope>NUCLEOTIDE SEQUENCE [LARGE SCALE GENOMIC DNA]</scope>
    <source>
        <strain evidence="2 3">DSM 18328</strain>
    </source>
</reference>
<feature type="transmembrane region" description="Helical" evidence="1">
    <location>
        <begin position="147"/>
        <end position="174"/>
    </location>
</feature>
<dbReference type="OrthoDB" id="214667at2157"/>